<dbReference type="SUPFAM" id="SSF51126">
    <property type="entry name" value="Pectin lyase-like"/>
    <property type="match status" value="1"/>
</dbReference>
<feature type="chain" id="PRO_5047253306" description="Pectate lyase domain-containing protein" evidence="4">
    <location>
        <begin position="26"/>
        <end position="425"/>
    </location>
</feature>
<evidence type="ECO:0000256" key="4">
    <source>
        <dbReference type="SAM" id="SignalP"/>
    </source>
</evidence>
<dbReference type="InterPro" id="IPR012334">
    <property type="entry name" value="Pectin_lyas_fold"/>
</dbReference>
<dbReference type="PANTHER" id="PTHR42970">
    <property type="entry name" value="PECTATE LYASE C-RELATED"/>
    <property type="match status" value="1"/>
</dbReference>
<evidence type="ECO:0000259" key="5">
    <source>
        <dbReference type="SMART" id="SM00656"/>
    </source>
</evidence>
<keyword evidence="7" id="KW-1185">Reference proteome</keyword>
<feature type="signal peptide" evidence="4">
    <location>
        <begin position="1"/>
        <end position="25"/>
    </location>
</feature>
<sequence length="425" mass="47182">MLKLHVFKKSFAFWVLIFVVSTSCANENSTPLAFDGALGFGKFTQGGHGGEIYRVTSLNDSKQPGTLRYGIRLKQSRIIEFDVSGVIKLTSPLKINNGNISILGQTSPHGVAIVGAPFTVSADNVIIQHIRFRLGTYGYAEDALTVRNTTNVIIDHCSISWSVDEAASMYGNSNFTLQNSIISNSLNKSIHPKGNHGYGGIWGGRNATFVNNIIANHVSRTPRINGYRLNSPYTAEEEYIEVVNNLIFNWGHNSAYGSENGRFSLVNNYYLPGPDSKAERIFDLSYSEQPFKPTAYIQGNIYHGKPWDKNNLQGVIVRTKNKQKHTATSTSDLFTNNPILPHAKSVLNAQIPAAKQVFRDMLKDKSVGAYATKNGKFFDSIDSQLYEQISLTMNSDDVTKMPSAIINHENQQISSLEAYHKQFIQ</sequence>
<reference evidence="6 7" key="1">
    <citation type="submission" date="2022-01" db="EMBL/GenBank/DDBJ databases">
        <title>Paraglaciecola sp. G1-23.</title>
        <authorList>
            <person name="Jin M.S."/>
            <person name="Han D.M."/>
            <person name="Kim H.M."/>
            <person name="Jeon C.O."/>
        </authorList>
    </citation>
    <scope>NUCLEOTIDE SEQUENCE [LARGE SCALE GENOMIC DNA]</scope>
    <source>
        <strain evidence="6 7">G1-23</strain>
    </source>
</reference>
<evidence type="ECO:0000313" key="6">
    <source>
        <dbReference type="EMBL" id="MCF2949603.1"/>
    </source>
</evidence>
<evidence type="ECO:0000313" key="7">
    <source>
        <dbReference type="Proteomes" id="UP001521137"/>
    </source>
</evidence>
<dbReference type="InterPro" id="IPR052063">
    <property type="entry name" value="Polysaccharide_Lyase_1"/>
</dbReference>
<gene>
    <name evidence="6" type="ORF">L0668_15890</name>
</gene>
<keyword evidence="1" id="KW-0479">Metal-binding</keyword>
<dbReference type="InterPro" id="IPR011050">
    <property type="entry name" value="Pectin_lyase_fold/virulence"/>
</dbReference>
<name>A0ABS9D9K7_9ALTE</name>
<proteinExistence type="predicted"/>
<dbReference type="EMBL" id="JAKGAS010000009">
    <property type="protein sequence ID" value="MCF2949603.1"/>
    <property type="molecule type" value="Genomic_DNA"/>
</dbReference>
<dbReference type="SMART" id="SM00656">
    <property type="entry name" value="Amb_all"/>
    <property type="match status" value="1"/>
</dbReference>
<dbReference type="RefSeq" id="WP_235313707.1">
    <property type="nucleotide sequence ID" value="NZ_JAKGAS010000009.1"/>
</dbReference>
<keyword evidence="2" id="KW-0325">Glycoprotein</keyword>
<dbReference type="InterPro" id="IPR002022">
    <property type="entry name" value="Pec_lyase"/>
</dbReference>
<accession>A0ABS9D9K7</accession>
<protein>
    <recommendedName>
        <fullName evidence="5">Pectate lyase domain-containing protein</fullName>
    </recommendedName>
</protein>
<evidence type="ECO:0000256" key="3">
    <source>
        <dbReference type="ARBA" id="ARBA00023239"/>
    </source>
</evidence>
<keyword evidence="4" id="KW-0732">Signal</keyword>
<dbReference type="PROSITE" id="PS51257">
    <property type="entry name" value="PROKAR_LIPOPROTEIN"/>
    <property type="match status" value="1"/>
</dbReference>
<dbReference type="PANTHER" id="PTHR42970:SF1">
    <property type="entry name" value="PECTATE LYASE C-RELATED"/>
    <property type="match status" value="1"/>
</dbReference>
<dbReference type="Proteomes" id="UP001521137">
    <property type="component" value="Unassembled WGS sequence"/>
</dbReference>
<dbReference type="Gene3D" id="2.160.20.10">
    <property type="entry name" value="Single-stranded right-handed beta-helix, Pectin lyase-like"/>
    <property type="match status" value="1"/>
</dbReference>
<feature type="domain" description="Pectate lyase" evidence="5">
    <location>
        <begin position="68"/>
        <end position="276"/>
    </location>
</feature>
<comment type="caution">
    <text evidence="6">The sequence shown here is derived from an EMBL/GenBank/DDBJ whole genome shotgun (WGS) entry which is preliminary data.</text>
</comment>
<evidence type="ECO:0000256" key="1">
    <source>
        <dbReference type="ARBA" id="ARBA00022723"/>
    </source>
</evidence>
<keyword evidence="3" id="KW-0456">Lyase</keyword>
<evidence type="ECO:0000256" key="2">
    <source>
        <dbReference type="ARBA" id="ARBA00023180"/>
    </source>
</evidence>
<organism evidence="6 7">
    <name type="scientific">Paraglaciecola algarum</name>
    <dbReference type="NCBI Taxonomy" id="3050085"/>
    <lineage>
        <taxon>Bacteria</taxon>
        <taxon>Pseudomonadati</taxon>
        <taxon>Pseudomonadota</taxon>
        <taxon>Gammaproteobacteria</taxon>
        <taxon>Alteromonadales</taxon>
        <taxon>Alteromonadaceae</taxon>
        <taxon>Paraglaciecola</taxon>
    </lineage>
</organism>